<keyword evidence="1" id="KW-0408">Iron</keyword>
<dbReference type="GO" id="GO:0046914">
    <property type="term" value="F:transition metal ion binding"/>
    <property type="evidence" value="ECO:0007669"/>
    <property type="project" value="InterPro"/>
</dbReference>
<dbReference type="SMART" id="SM00899">
    <property type="entry name" value="FeoA"/>
    <property type="match status" value="1"/>
</dbReference>
<dbReference type="Pfam" id="PF04023">
    <property type="entry name" value="FeoA"/>
    <property type="match status" value="1"/>
</dbReference>
<dbReference type="SUPFAM" id="SSF50037">
    <property type="entry name" value="C-terminal domain of transcriptional repressors"/>
    <property type="match status" value="1"/>
</dbReference>
<dbReference type="AlphaFoldDB" id="A0A6I6K355"/>
<proteinExistence type="predicted"/>
<dbReference type="Gene3D" id="2.30.30.90">
    <property type="match status" value="1"/>
</dbReference>
<dbReference type="KEGG" id="mcos:GM418_25190"/>
<accession>A0A6I6K355</accession>
<reference evidence="3 4" key="1">
    <citation type="submission" date="2019-11" db="EMBL/GenBank/DDBJ databases">
        <authorList>
            <person name="Zheng R.K."/>
            <person name="Sun C.M."/>
        </authorList>
    </citation>
    <scope>NUCLEOTIDE SEQUENCE [LARGE SCALE GENOMIC DNA]</scope>
    <source>
        <strain evidence="3 4">WC007</strain>
    </source>
</reference>
<keyword evidence="4" id="KW-1185">Reference proteome</keyword>
<dbReference type="InterPro" id="IPR008988">
    <property type="entry name" value="Transcriptional_repressor_C"/>
</dbReference>
<dbReference type="EMBL" id="CP046401">
    <property type="protein sequence ID" value="QGY46832.1"/>
    <property type="molecule type" value="Genomic_DNA"/>
</dbReference>
<evidence type="ECO:0000256" key="1">
    <source>
        <dbReference type="ARBA" id="ARBA00023004"/>
    </source>
</evidence>
<evidence type="ECO:0000259" key="2">
    <source>
        <dbReference type="SMART" id="SM00899"/>
    </source>
</evidence>
<name>A0A6I6K355_9BACT</name>
<evidence type="ECO:0000313" key="3">
    <source>
        <dbReference type="EMBL" id="QGY46832.1"/>
    </source>
</evidence>
<gene>
    <name evidence="3" type="ORF">GM418_25190</name>
</gene>
<dbReference type="InterPro" id="IPR038157">
    <property type="entry name" value="FeoA_core_dom"/>
</dbReference>
<protein>
    <submittedName>
        <fullName evidence="3">Ferrous iron transport protein A</fullName>
    </submittedName>
</protein>
<sequence length="76" mass="8708">MKETIVQLKRGEKGIIKEFSTEEIPLKFQEVGCLPGNEVRLIQFSPFKDLVYLTVNDSHFAIRTETAALIEISRIK</sequence>
<feature type="domain" description="Ferrous iron transporter FeoA-like" evidence="2">
    <location>
        <begin position="3"/>
        <end position="74"/>
    </location>
</feature>
<dbReference type="RefSeq" id="WP_158870115.1">
    <property type="nucleotide sequence ID" value="NZ_CP046401.1"/>
</dbReference>
<organism evidence="3 4">
    <name type="scientific">Maribellus comscasis</name>
    <dbReference type="NCBI Taxonomy" id="2681766"/>
    <lineage>
        <taxon>Bacteria</taxon>
        <taxon>Pseudomonadati</taxon>
        <taxon>Bacteroidota</taxon>
        <taxon>Bacteroidia</taxon>
        <taxon>Marinilabiliales</taxon>
        <taxon>Prolixibacteraceae</taxon>
        <taxon>Maribellus</taxon>
    </lineage>
</organism>
<dbReference type="InterPro" id="IPR007167">
    <property type="entry name" value="Fe-transptr_FeoA-like"/>
</dbReference>
<evidence type="ECO:0000313" key="4">
    <source>
        <dbReference type="Proteomes" id="UP000428260"/>
    </source>
</evidence>
<dbReference type="Proteomes" id="UP000428260">
    <property type="component" value="Chromosome"/>
</dbReference>